<evidence type="ECO:0000256" key="3">
    <source>
        <dbReference type="ARBA" id="ARBA00022448"/>
    </source>
</evidence>
<dbReference type="EMBL" id="CAJZAH010000009">
    <property type="protein sequence ID" value="CAG9183587.1"/>
    <property type="molecule type" value="Genomic_DNA"/>
</dbReference>
<evidence type="ECO:0000256" key="4">
    <source>
        <dbReference type="ARBA" id="ARBA00022475"/>
    </source>
</evidence>
<dbReference type="NCBIfam" id="TIGR01709">
    <property type="entry name" value="typeII_sec_gspL"/>
    <property type="match status" value="1"/>
</dbReference>
<name>A0ABN7ZC87_9BURK</name>
<dbReference type="InterPro" id="IPR043129">
    <property type="entry name" value="ATPase_NBD"/>
</dbReference>
<comment type="similarity">
    <text evidence="2">Belongs to the GSP L family.</text>
</comment>
<organism evidence="13 14">
    <name type="scientific">Cupriavidus respiraculi</name>
    <dbReference type="NCBI Taxonomy" id="195930"/>
    <lineage>
        <taxon>Bacteria</taxon>
        <taxon>Pseudomonadati</taxon>
        <taxon>Pseudomonadota</taxon>
        <taxon>Betaproteobacteria</taxon>
        <taxon>Burkholderiales</taxon>
        <taxon>Burkholderiaceae</taxon>
        <taxon>Cupriavidus</taxon>
    </lineage>
</organism>
<evidence type="ECO:0000259" key="12">
    <source>
        <dbReference type="Pfam" id="PF12693"/>
    </source>
</evidence>
<evidence type="ECO:0000256" key="5">
    <source>
        <dbReference type="ARBA" id="ARBA00022519"/>
    </source>
</evidence>
<protein>
    <recommendedName>
        <fullName evidence="15">General secretion pathway protein GspL</fullName>
    </recommendedName>
</protein>
<dbReference type="Pfam" id="PF05134">
    <property type="entry name" value="T2SSL"/>
    <property type="match status" value="1"/>
</dbReference>
<feature type="domain" description="GspL cytoplasmic actin-ATPase-like" evidence="11">
    <location>
        <begin position="55"/>
        <end position="172"/>
    </location>
</feature>
<dbReference type="Pfam" id="PF12693">
    <property type="entry name" value="GspL_C"/>
    <property type="match status" value="1"/>
</dbReference>
<evidence type="ECO:0000313" key="13">
    <source>
        <dbReference type="EMBL" id="CAG9183587.1"/>
    </source>
</evidence>
<dbReference type="InterPro" id="IPR007812">
    <property type="entry name" value="T2SS_protein-GspL"/>
</dbReference>
<dbReference type="InterPro" id="IPR025691">
    <property type="entry name" value="GspL_pp_dom"/>
</dbReference>
<keyword evidence="6" id="KW-0812">Transmembrane</keyword>
<proteinExistence type="inferred from homology"/>
<sequence length="460" mass="49241">MSTTLYVRLPHRPHDQPQPWHFGALPFALVRAPLADKGKGKAGRLAATGPHLLREGHATVEALPAADRLVLILAASDVLLTPATVPPLAPARLQLALPNLVEDVLAADAQPCHIAVGPALDEPATGKAARGARRRLLMVTERAWLRAVLDAFAGHRHRTRHVLPAQLCLPLSTLDEAPAATLALEAAADAVAADASLLGADEIAAAPAASGARQWQLTVRTGPAAGYGLLLGDDALAAWQALAPPGVWYGDRAAADAMAVQPLTWQTWIDGAQQSLHDRSLDLAQFEFGQGRADRWNLRAWRWPVALAAGLLLVQLVGMNAHWLMLRQEQQRLQAAQTQALRAAFPQTPVVVDPPLQMRRQVEQLRVASGRSTPDDFLPLADRFAQAGRQLAPDALRALEYRGRTLYVTLKPGTDTAALRSAARQAGLTMEEDKGPSDAARGIPGAAPQEGSRWTIKPSL</sequence>
<feature type="region of interest" description="Disordered" evidence="10">
    <location>
        <begin position="423"/>
        <end position="460"/>
    </location>
</feature>
<evidence type="ECO:0000313" key="14">
    <source>
        <dbReference type="Proteomes" id="UP000721236"/>
    </source>
</evidence>
<dbReference type="InterPro" id="IPR024230">
    <property type="entry name" value="GspL_cyto_dom"/>
</dbReference>
<evidence type="ECO:0000256" key="10">
    <source>
        <dbReference type="SAM" id="MobiDB-lite"/>
    </source>
</evidence>
<evidence type="ECO:0008006" key="15">
    <source>
        <dbReference type="Google" id="ProtNLM"/>
    </source>
</evidence>
<keyword evidence="9" id="KW-0472">Membrane</keyword>
<dbReference type="RefSeq" id="WP_224044490.1">
    <property type="nucleotide sequence ID" value="NZ_CAJZAH010000009.1"/>
</dbReference>
<keyword evidence="5" id="KW-0997">Cell inner membrane</keyword>
<dbReference type="SUPFAM" id="SSF53067">
    <property type="entry name" value="Actin-like ATPase domain"/>
    <property type="match status" value="1"/>
</dbReference>
<accession>A0ABN7ZC87</accession>
<comment type="subcellular location">
    <subcellularLocation>
        <location evidence="1">Cell inner membrane</location>
        <topology evidence="1">Single-pass membrane protein</topology>
    </subcellularLocation>
</comment>
<feature type="domain" description="GspL periplasmic" evidence="12">
    <location>
        <begin position="297"/>
        <end position="418"/>
    </location>
</feature>
<evidence type="ECO:0000256" key="9">
    <source>
        <dbReference type="ARBA" id="ARBA00023136"/>
    </source>
</evidence>
<keyword evidence="14" id="KW-1185">Reference proteome</keyword>
<gene>
    <name evidence="13" type="ORF">LMG21510_04889</name>
</gene>
<evidence type="ECO:0000256" key="1">
    <source>
        <dbReference type="ARBA" id="ARBA00004377"/>
    </source>
</evidence>
<dbReference type="Proteomes" id="UP000721236">
    <property type="component" value="Unassembled WGS sequence"/>
</dbReference>
<comment type="caution">
    <text evidence="13">The sequence shown here is derived from an EMBL/GenBank/DDBJ whole genome shotgun (WGS) entry which is preliminary data.</text>
</comment>
<keyword evidence="7" id="KW-0653">Protein transport</keyword>
<evidence type="ECO:0000259" key="11">
    <source>
        <dbReference type="Pfam" id="PF05134"/>
    </source>
</evidence>
<evidence type="ECO:0000256" key="2">
    <source>
        <dbReference type="ARBA" id="ARBA00005318"/>
    </source>
</evidence>
<keyword evidence="3" id="KW-0813">Transport</keyword>
<keyword evidence="8" id="KW-1133">Transmembrane helix</keyword>
<dbReference type="Gene3D" id="3.30.420.380">
    <property type="match status" value="1"/>
</dbReference>
<evidence type="ECO:0000256" key="8">
    <source>
        <dbReference type="ARBA" id="ARBA00022989"/>
    </source>
</evidence>
<evidence type="ECO:0000256" key="7">
    <source>
        <dbReference type="ARBA" id="ARBA00022927"/>
    </source>
</evidence>
<reference evidence="13 14" key="1">
    <citation type="submission" date="2021-08" db="EMBL/GenBank/DDBJ databases">
        <authorList>
            <person name="Peeters C."/>
        </authorList>
    </citation>
    <scope>NUCLEOTIDE SEQUENCE [LARGE SCALE GENOMIC DNA]</scope>
    <source>
        <strain evidence="13 14">LMG 21510</strain>
    </source>
</reference>
<evidence type="ECO:0000256" key="6">
    <source>
        <dbReference type="ARBA" id="ARBA00022692"/>
    </source>
</evidence>
<keyword evidence="4" id="KW-1003">Cell membrane</keyword>